<feature type="non-terminal residue" evidence="1">
    <location>
        <position position="1"/>
    </location>
</feature>
<gene>
    <name evidence="1" type="ORF">ACFQ07_06830</name>
</gene>
<sequence>GGWLARRDPAGLYVVANLSPGLGYYMYGEGDDQKVTTLWAGSAPATLPRDSVPLGEVDPVTMSEAIHDLTRSAS</sequence>
<evidence type="ECO:0000313" key="2">
    <source>
        <dbReference type="Proteomes" id="UP001597083"/>
    </source>
</evidence>
<dbReference type="EMBL" id="JBHTIR010000908">
    <property type="protein sequence ID" value="MFD0851928.1"/>
    <property type="molecule type" value="Genomic_DNA"/>
</dbReference>
<comment type="caution">
    <text evidence="1">The sequence shown here is derived from an EMBL/GenBank/DDBJ whole genome shotgun (WGS) entry which is preliminary data.</text>
</comment>
<proteinExistence type="predicted"/>
<evidence type="ECO:0000313" key="1">
    <source>
        <dbReference type="EMBL" id="MFD0851928.1"/>
    </source>
</evidence>
<keyword evidence="2" id="KW-1185">Reference proteome</keyword>
<accession>A0ABW3CE00</accession>
<organism evidence="1 2">
    <name type="scientific">Actinomadura adrarensis</name>
    <dbReference type="NCBI Taxonomy" id="1819600"/>
    <lineage>
        <taxon>Bacteria</taxon>
        <taxon>Bacillati</taxon>
        <taxon>Actinomycetota</taxon>
        <taxon>Actinomycetes</taxon>
        <taxon>Streptosporangiales</taxon>
        <taxon>Thermomonosporaceae</taxon>
        <taxon>Actinomadura</taxon>
    </lineage>
</organism>
<dbReference type="Proteomes" id="UP001597083">
    <property type="component" value="Unassembled WGS sequence"/>
</dbReference>
<protein>
    <submittedName>
        <fullName evidence="1">Uncharacterized protein</fullName>
    </submittedName>
</protein>
<name>A0ABW3CE00_9ACTN</name>
<reference evidence="2" key="1">
    <citation type="journal article" date="2019" name="Int. J. Syst. Evol. Microbiol.">
        <title>The Global Catalogue of Microorganisms (GCM) 10K type strain sequencing project: providing services to taxonomists for standard genome sequencing and annotation.</title>
        <authorList>
            <consortium name="The Broad Institute Genomics Platform"/>
            <consortium name="The Broad Institute Genome Sequencing Center for Infectious Disease"/>
            <person name="Wu L."/>
            <person name="Ma J."/>
        </authorList>
    </citation>
    <scope>NUCLEOTIDE SEQUENCE [LARGE SCALE GENOMIC DNA]</scope>
    <source>
        <strain evidence="2">JCM 31696</strain>
    </source>
</reference>